<evidence type="ECO:0000256" key="6">
    <source>
        <dbReference type="ARBA" id="ARBA00022918"/>
    </source>
</evidence>
<evidence type="ECO:0000256" key="2">
    <source>
        <dbReference type="ARBA" id="ARBA00022695"/>
    </source>
</evidence>
<dbReference type="Gene3D" id="3.30.420.10">
    <property type="entry name" value="Ribonuclease H-like superfamily/Ribonuclease H"/>
    <property type="match status" value="1"/>
</dbReference>
<accession>A0ABQ5JSV4</accession>
<evidence type="ECO:0000256" key="5">
    <source>
        <dbReference type="ARBA" id="ARBA00022801"/>
    </source>
</evidence>
<protein>
    <submittedName>
        <fullName evidence="10">Gag-pol polyprotein</fullName>
    </submittedName>
</protein>
<dbReference type="InterPro" id="IPR000477">
    <property type="entry name" value="RT_dom"/>
</dbReference>
<name>A0ABQ5JSV4_9EUKA</name>
<keyword evidence="11" id="KW-1185">Reference proteome</keyword>
<dbReference type="Pfam" id="PF17917">
    <property type="entry name" value="RT_RNaseH"/>
    <property type="match status" value="1"/>
</dbReference>
<dbReference type="Gene3D" id="1.10.340.70">
    <property type="match status" value="1"/>
</dbReference>
<dbReference type="Gene3D" id="3.10.20.370">
    <property type="match status" value="1"/>
</dbReference>
<dbReference type="InterPro" id="IPR012337">
    <property type="entry name" value="RNaseH-like_sf"/>
</dbReference>
<dbReference type="PROSITE" id="PS50994">
    <property type="entry name" value="INTEGRASE"/>
    <property type="match status" value="1"/>
</dbReference>
<feature type="coiled-coil region" evidence="7">
    <location>
        <begin position="577"/>
        <end position="611"/>
    </location>
</feature>
<keyword evidence="7" id="KW-0175">Coiled coil</keyword>
<evidence type="ECO:0000259" key="9">
    <source>
        <dbReference type="PROSITE" id="PS50994"/>
    </source>
</evidence>
<evidence type="ECO:0000256" key="3">
    <source>
        <dbReference type="ARBA" id="ARBA00022722"/>
    </source>
</evidence>
<dbReference type="InterPro" id="IPR043128">
    <property type="entry name" value="Rev_trsase/Diguanyl_cyclase"/>
</dbReference>
<keyword evidence="5" id="KW-0378">Hydrolase</keyword>
<dbReference type="CDD" id="cd09274">
    <property type="entry name" value="RNase_HI_RT_Ty3"/>
    <property type="match status" value="1"/>
</dbReference>
<sequence>MDDIIVYAKDKDQFLARLREVFNRLNAFGLTLNKEKCTLGCSKVDYLGWEISEHGQRISESRLQGIKDLERAHSRKDVQVLLGFLNYLRGFVPHYSSLMEPIIRLLNKSTVFAWGTEQDRALEAVKEHLLDGKCLAPIKDEGELILYTDASSIAVGGVLMQVQEGIEAPICFLSKKLTEVQQRWTVGEQEAWGVVYSVLQCASYLRGRHFTLKTDHRNLVYVQKTPNAKTTRWRLRLEEFDFDIQHIPGTSNILADALSRLKSPEEAVSLKSLSELQPAKRLMVRLLKSQEYHMTSAETSSLIQREDGIWTNKDGLAVVPKKDISIKEMLLKYAHGKTHAHLGEEATRSIIIGMGITWVGIHSEVHRHVQECLVCQKLRLRHQGVQYSRSTATSLPFETIAIDSLGPLPETKSGNKYIVVCIDCFSRYATLTATNSTSAAEAASSLLNSICFVFGTPKYIRSDRGPQYHNALIETLCASLGIKHHEVLPHNPAANGIVERANREVMKMMKGFWLEGAELEEWDMLLPKVQFIFNNQKHHSLGFTPHQLIYGAGILASRTNVCIDPGVTIESFSADARAKAKDYVRELSDDLEALQSRARETQRRLTQDTSDESLDETALPLGSYVWVIPVVQHKKKTSFQLLGPRKVVGRPSAVVYEVEDLSTKQKCSLPLHRLRPVKGTVTEAEALRLAARDDHEYVSVSIESSIIAAWPVPWSVLIILWSKNCGEGIRSPLHKVLSYLPENISLRLGRVAGYSPGSGPGESRV</sequence>
<dbReference type="InterPro" id="IPR050951">
    <property type="entry name" value="Retrovirus_Pol_polyprotein"/>
</dbReference>
<dbReference type="PANTHER" id="PTHR37984">
    <property type="entry name" value="PROTEIN CBG26694"/>
    <property type="match status" value="1"/>
</dbReference>
<dbReference type="InterPro" id="IPR001584">
    <property type="entry name" value="Integrase_cat-core"/>
</dbReference>
<dbReference type="SUPFAM" id="SSF56672">
    <property type="entry name" value="DNA/RNA polymerases"/>
    <property type="match status" value="1"/>
</dbReference>
<dbReference type="InterPro" id="IPR036397">
    <property type="entry name" value="RNaseH_sf"/>
</dbReference>
<keyword evidence="2" id="KW-0548">Nucleotidyltransferase</keyword>
<keyword evidence="6" id="KW-0695">RNA-directed DNA polymerase</keyword>
<keyword evidence="3" id="KW-0540">Nuclease</keyword>
<dbReference type="PANTHER" id="PTHR37984:SF5">
    <property type="entry name" value="PROTEIN NYNRIN-LIKE"/>
    <property type="match status" value="1"/>
</dbReference>
<proteinExistence type="predicted"/>
<feature type="domain" description="Integrase catalytic" evidence="9">
    <location>
        <begin position="392"/>
        <end position="553"/>
    </location>
</feature>
<dbReference type="InterPro" id="IPR043502">
    <property type="entry name" value="DNA/RNA_pol_sf"/>
</dbReference>
<dbReference type="PROSITE" id="PS50878">
    <property type="entry name" value="RT_POL"/>
    <property type="match status" value="1"/>
</dbReference>
<feature type="domain" description="Reverse transcriptase" evidence="8">
    <location>
        <begin position="1"/>
        <end position="51"/>
    </location>
</feature>
<comment type="caution">
    <text evidence="10">The sequence shown here is derived from an EMBL/GenBank/DDBJ whole genome shotgun (WGS) entry which is preliminary data.</text>
</comment>
<evidence type="ECO:0000313" key="10">
    <source>
        <dbReference type="EMBL" id="GKT15287.1"/>
    </source>
</evidence>
<dbReference type="SUPFAM" id="SSF53098">
    <property type="entry name" value="Ribonuclease H-like"/>
    <property type="match status" value="1"/>
</dbReference>
<reference evidence="10" key="1">
    <citation type="submission" date="2022-03" db="EMBL/GenBank/DDBJ databases">
        <title>Draft genome sequence of Aduncisulcus paluster, a free-living microaerophilic Fornicata.</title>
        <authorList>
            <person name="Yuyama I."/>
            <person name="Kume K."/>
            <person name="Tamura T."/>
            <person name="Inagaki Y."/>
            <person name="Hashimoto T."/>
        </authorList>
    </citation>
    <scope>NUCLEOTIDE SEQUENCE</scope>
    <source>
        <strain evidence="10">NY0171</strain>
    </source>
</reference>
<dbReference type="Proteomes" id="UP001057375">
    <property type="component" value="Unassembled WGS sequence"/>
</dbReference>
<dbReference type="Pfam" id="PF00078">
    <property type="entry name" value="RVT_1"/>
    <property type="match status" value="1"/>
</dbReference>
<evidence type="ECO:0000256" key="7">
    <source>
        <dbReference type="SAM" id="Coils"/>
    </source>
</evidence>
<evidence type="ECO:0000259" key="8">
    <source>
        <dbReference type="PROSITE" id="PS50878"/>
    </source>
</evidence>
<dbReference type="InterPro" id="IPR041373">
    <property type="entry name" value="RT_RNaseH"/>
</dbReference>
<gene>
    <name evidence="10" type="ORF">ADUPG1_010668</name>
</gene>
<keyword evidence="1" id="KW-0808">Transferase</keyword>
<dbReference type="Gene3D" id="3.30.70.270">
    <property type="match status" value="2"/>
</dbReference>
<keyword evidence="4" id="KW-0255">Endonuclease</keyword>
<evidence type="ECO:0000313" key="11">
    <source>
        <dbReference type="Proteomes" id="UP001057375"/>
    </source>
</evidence>
<dbReference type="EMBL" id="BQXS01011662">
    <property type="protein sequence ID" value="GKT15287.1"/>
    <property type="molecule type" value="Genomic_DNA"/>
</dbReference>
<dbReference type="Pfam" id="PF00665">
    <property type="entry name" value="rve"/>
    <property type="match status" value="1"/>
</dbReference>
<organism evidence="10 11">
    <name type="scientific">Aduncisulcus paluster</name>
    <dbReference type="NCBI Taxonomy" id="2918883"/>
    <lineage>
        <taxon>Eukaryota</taxon>
        <taxon>Metamonada</taxon>
        <taxon>Carpediemonas-like organisms</taxon>
        <taxon>Aduncisulcus</taxon>
    </lineage>
</organism>
<evidence type="ECO:0000256" key="4">
    <source>
        <dbReference type="ARBA" id="ARBA00022759"/>
    </source>
</evidence>
<evidence type="ECO:0000256" key="1">
    <source>
        <dbReference type="ARBA" id="ARBA00022679"/>
    </source>
</evidence>